<keyword evidence="3" id="KW-0175">Coiled coil</keyword>
<name>A0A3M6QTY3_9BURK</name>
<dbReference type="GO" id="GO:0005886">
    <property type="term" value="C:plasma membrane"/>
    <property type="evidence" value="ECO:0007669"/>
    <property type="project" value="UniProtKB-SubCell"/>
</dbReference>
<dbReference type="InterPro" id="IPR010131">
    <property type="entry name" value="MdtP/NodT-like"/>
</dbReference>
<evidence type="ECO:0000256" key="1">
    <source>
        <dbReference type="ARBA" id="ARBA00007613"/>
    </source>
</evidence>
<dbReference type="PANTHER" id="PTHR30203">
    <property type="entry name" value="OUTER MEMBRANE CATION EFFLUX PROTEIN"/>
    <property type="match status" value="1"/>
</dbReference>
<dbReference type="InterPro" id="IPR003423">
    <property type="entry name" value="OMP_efflux"/>
</dbReference>
<dbReference type="GO" id="GO:0015562">
    <property type="term" value="F:efflux transmembrane transporter activity"/>
    <property type="evidence" value="ECO:0007669"/>
    <property type="project" value="InterPro"/>
</dbReference>
<dbReference type="NCBIfam" id="TIGR01845">
    <property type="entry name" value="outer_NodT"/>
    <property type="match status" value="1"/>
</dbReference>
<keyword evidence="2" id="KW-0812">Transmembrane</keyword>
<keyword evidence="2" id="KW-1134">Transmembrane beta strand</keyword>
<dbReference type="AlphaFoldDB" id="A0A3M6QTY3"/>
<dbReference type="OrthoDB" id="9770517at2"/>
<reference evidence="4 5" key="1">
    <citation type="submission" date="2018-10" db="EMBL/GenBank/DDBJ databases">
        <title>Draft genome of Cortibacter populi DSM10536.</title>
        <authorList>
            <person name="Bernier A.-M."/>
            <person name="Bernard K."/>
        </authorList>
    </citation>
    <scope>NUCLEOTIDE SEQUENCE [LARGE SCALE GENOMIC DNA]</scope>
    <source>
        <strain evidence="4 5">DSM 105136</strain>
    </source>
</reference>
<evidence type="ECO:0000256" key="2">
    <source>
        <dbReference type="RuleBase" id="RU362097"/>
    </source>
</evidence>
<comment type="caution">
    <text evidence="4">The sequence shown here is derived from an EMBL/GenBank/DDBJ whole genome shotgun (WGS) entry which is preliminary data.</text>
</comment>
<comment type="subcellular location">
    <subcellularLocation>
        <location evidence="2">Cell membrane</location>
        <topology evidence="2">Lipid-anchor</topology>
    </subcellularLocation>
</comment>
<dbReference type="Gene3D" id="2.20.200.10">
    <property type="entry name" value="Outer membrane efflux proteins (OEP)"/>
    <property type="match status" value="1"/>
</dbReference>
<protein>
    <submittedName>
        <fullName evidence="4">Efflux transporter outer membrane subunit</fullName>
    </submittedName>
</protein>
<dbReference type="SUPFAM" id="SSF56954">
    <property type="entry name" value="Outer membrane efflux proteins (OEP)"/>
    <property type="match status" value="1"/>
</dbReference>
<proteinExistence type="inferred from homology"/>
<evidence type="ECO:0000313" key="4">
    <source>
        <dbReference type="EMBL" id="RMX06009.1"/>
    </source>
</evidence>
<dbReference type="Proteomes" id="UP000278006">
    <property type="component" value="Unassembled WGS sequence"/>
</dbReference>
<evidence type="ECO:0000313" key="5">
    <source>
        <dbReference type="Proteomes" id="UP000278006"/>
    </source>
</evidence>
<organism evidence="4 5">
    <name type="scientific">Corticibacter populi</name>
    <dbReference type="NCBI Taxonomy" id="1550736"/>
    <lineage>
        <taxon>Bacteria</taxon>
        <taxon>Pseudomonadati</taxon>
        <taxon>Pseudomonadota</taxon>
        <taxon>Betaproteobacteria</taxon>
        <taxon>Burkholderiales</taxon>
        <taxon>Comamonadaceae</taxon>
        <taxon>Corticibacter</taxon>
    </lineage>
</organism>
<feature type="signal peptide" evidence="2">
    <location>
        <begin position="1"/>
        <end position="19"/>
    </location>
</feature>
<dbReference type="Gene3D" id="1.20.1600.10">
    <property type="entry name" value="Outer membrane efflux proteins (OEP)"/>
    <property type="match status" value="1"/>
</dbReference>
<gene>
    <name evidence="4" type="ORF">D8I35_10530</name>
</gene>
<comment type="similarity">
    <text evidence="1 2">Belongs to the outer membrane factor (OMF) (TC 1.B.17) family.</text>
</comment>
<keyword evidence="2" id="KW-0472">Membrane</keyword>
<sequence>MTTLSLSLPRRLLAAAALAALLTGCSFIPAYERPDAPVASAWPENGLGIETAEATAPLAAWSQFITDAQLRELIGLALANNRDLRVATLSIEQARAQYQLTGAGPLPVVNAGVTGSRQSTNDGDTISSAYTGGLLVSAWELDFFGRLASLTEVARADLLSTAYAREAVQTSLIANVATAWLNLQTANALLDLTEQTLKTREDSQRLTQLRFDSGVVSALDLSQAQSLTASARATLAEQKRQLAQARNALTLLVGQEIEPRLLTAGDVPLGVFEDVPAGLPSDLLLRRPDIQSAEWSLRSANANIGAARAAFFPSISLTASVGSASSHLSDLFRSGSFGWTLAPQALLPIFDGGRNRANLRGAEVAREVAVAQYEKAIQTAFSEVADGLAGRATLADQLTAQEELVKAESQRYELSDLRYKSGVSSFLDMLDAQRSLFTAQQAVLQSRAALLANRITMYRVLGGGWDAGAVELAESAAPAAAGATP</sequence>
<dbReference type="EMBL" id="RDQO01000003">
    <property type="protein sequence ID" value="RMX06009.1"/>
    <property type="molecule type" value="Genomic_DNA"/>
</dbReference>
<feature type="chain" id="PRO_5017851732" evidence="2">
    <location>
        <begin position="20"/>
        <end position="485"/>
    </location>
</feature>
<keyword evidence="2" id="KW-0449">Lipoprotein</keyword>
<dbReference type="PANTHER" id="PTHR30203:SF32">
    <property type="entry name" value="CATION EFFLUX SYSTEM PROTEIN CUSC"/>
    <property type="match status" value="1"/>
</dbReference>
<accession>A0A3M6QTY3</accession>
<evidence type="ECO:0000256" key="3">
    <source>
        <dbReference type="SAM" id="Coils"/>
    </source>
</evidence>
<dbReference type="Pfam" id="PF02321">
    <property type="entry name" value="OEP"/>
    <property type="match status" value="2"/>
</dbReference>
<keyword evidence="5" id="KW-1185">Reference proteome</keyword>
<feature type="coiled-coil region" evidence="3">
    <location>
        <begin position="228"/>
        <end position="255"/>
    </location>
</feature>
<keyword evidence="2" id="KW-0732">Signal</keyword>
<keyword evidence="2" id="KW-0564">Palmitate</keyword>